<evidence type="ECO:0000259" key="6">
    <source>
        <dbReference type="Pfam" id="PF25597"/>
    </source>
</evidence>
<proteinExistence type="predicted"/>
<organism evidence="7 8">
    <name type="scientific">Actinidia rufa</name>
    <dbReference type="NCBI Taxonomy" id="165716"/>
    <lineage>
        <taxon>Eukaryota</taxon>
        <taxon>Viridiplantae</taxon>
        <taxon>Streptophyta</taxon>
        <taxon>Embryophyta</taxon>
        <taxon>Tracheophyta</taxon>
        <taxon>Spermatophyta</taxon>
        <taxon>Magnoliopsida</taxon>
        <taxon>eudicotyledons</taxon>
        <taxon>Gunneridae</taxon>
        <taxon>Pentapetalae</taxon>
        <taxon>asterids</taxon>
        <taxon>Ericales</taxon>
        <taxon>Actinidiaceae</taxon>
        <taxon>Actinidia</taxon>
    </lineage>
</organism>
<dbReference type="PANTHER" id="PTHR11439">
    <property type="entry name" value="GAG-POL-RELATED RETROTRANSPOSON"/>
    <property type="match status" value="1"/>
</dbReference>
<reference evidence="7 8" key="1">
    <citation type="submission" date="2019-07" db="EMBL/GenBank/DDBJ databases">
        <title>De Novo Assembly of kiwifruit Actinidia rufa.</title>
        <authorList>
            <person name="Sugita-Konishi S."/>
            <person name="Sato K."/>
            <person name="Mori E."/>
            <person name="Abe Y."/>
            <person name="Kisaki G."/>
            <person name="Hamano K."/>
            <person name="Suezawa K."/>
            <person name="Otani M."/>
            <person name="Fukuda T."/>
            <person name="Manabe T."/>
            <person name="Gomi K."/>
            <person name="Tabuchi M."/>
            <person name="Akimitsu K."/>
            <person name="Kataoka I."/>
        </authorList>
    </citation>
    <scope>NUCLEOTIDE SEQUENCE [LARGE SCALE GENOMIC DNA]</scope>
    <source>
        <strain evidence="8">cv. Fuchu</strain>
    </source>
</reference>
<feature type="compositionally biased region" description="Pro residues" evidence="3">
    <location>
        <begin position="481"/>
        <end position="490"/>
    </location>
</feature>
<dbReference type="CDD" id="cd09272">
    <property type="entry name" value="RNase_HI_RT_Ty1"/>
    <property type="match status" value="1"/>
</dbReference>
<feature type="compositionally biased region" description="Low complexity" evidence="3">
    <location>
        <begin position="265"/>
        <end position="283"/>
    </location>
</feature>
<feature type="domain" description="Retrotransposon Copia-like N-terminal" evidence="5">
    <location>
        <begin position="22"/>
        <end position="68"/>
    </location>
</feature>
<dbReference type="Pfam" id="PF07727">
    <property type="entry name" value="RVT_2"/>
    <property type="match status" value="1"/>
</dbReference>
<dbReference type="Pfam" id="PF25597">
    <property type="entry name" value="SH3_retrovirus"/>
    <property type="match status" value="1"/>
</dbReference>
<feature type="domain" description="Reverse transcriptase Ty1/copia-type" evidence="4">
    <location>
        <begin position="615"/>
        <end position="857"/>
    </location>
</feature>
<dbReference type="InterPro" id="IPR057670">
    <property type="entry name" value="SH3_retrovirus"/>
</dbReference>
<evidence type="ECO:0000259" key="4">
    <source>
        <dbReference type="Pfam" id="PF07727"/>
    </source>
</evidence>
<dbReference type="SUPFAM" id="SSF56672">
    <property type="entry name" value="DNA/RNA polymerases"/>
    <property type="match status" value="1"/>
</dbReference>
<feature type="region of interest" description="Disordered" evidence="3">
    <location>
        <begin position="437"/>
        <end position="533"/>
    </location>
</feature>
<evidence type="ECO:0000256" key="1">
    <source>
        <dbReference type="ARBA" id="ARBA00022737"/>
    </source>
</evidence>
<protein>
    <submittedName>
        <fullName evidence="7">Uncharacterized protein</fullName>
    </submittedName>
</protein>
<dbReference type="InterPro" id="IPR043502">
    <property type="entry name" value="DNA/RNA_pol_sf"/>
</dbReference>
<evidence type="ECO:0000256" key="3">
    <source>
        <dbReference type="SAM" id="MobiDB-lite"/>
    </source>
</evidence>
<dbReference type="NCBIfam" id="TIGR00756">
    <property type="entry name" value="PPR"/>
    <property type="match status" value="1"/>
</dbReference>
<dbReference type="PANTHER" id="PTHR11439:SF470">
    <property type="entry name" value="CYSTEINE-RICH RLK (RECEPTOR-LIKE PROTEIN KINASE) 8"/>
    <property type="match status" value="1"/>
</dbReference>
<dbReference type="InterPro" id="IPR002885">
    <property type="entry name" value="PPR_rpt"/>
</dbReference>
<feature type="domain" description="Retroviral polymerase SH3-like" evidence="6">
    <location>
        <begin position="397"/>
        <end position="437"/>
    </location>
</feature>
<accession>A0A7J0EGZ0</accession>
<dbReference type="InterPro" id="IPR011990">
    <property type="entry name" value="TPR-like_helical_dom_sf"/>
</dbReference>
<dbReference type="Gene3D" id="1.25.40.10">
    <property type="entry name" value="Tetratricopeptide repeat domain"/>
    <property type="match status" value="2"/>
</dbReference>
<keyword evidence="1" id="KW-0677">Repeat</keyword>
<feature type="compositionally biased region" description="Low complexity" evidence="3">
    <location>
        <begin position="290"/>
        <end position="299"/>
    </location>
</feature>
<feature type="repeat" description="PPR" evidence="2">
    <location>
        <begin position="1107"/>
        <end position="1141"/>
    </location>
</feature>
<sequence>MAEAQEKIQRLISDISSPYFLHSADHPRNPLVDIALTHTNYGSWSRAITMALCAKNKSGFIDNSLPCPTDEDIKPLWKRVSTMVLSWMLNSIDNSITPSLTSCRTPYELWSELESRFTQGNHTTIFKIQREISNLEQGIFNITNYYNNFKTLWDQLDSIDPPPECTCNTAAAWQRKVSNACVYQLLMGINEPYHVLRTQILAMDPLPDLGKVYGLLIAEEHTKTSQSVTTTQPAQEDSAMVSQKFQAQHNRPKPNGGQQRHHQGQRSFSQNHPNSHPQQPQQPFYAGPLPRQQQPNRQQTLVRANPRQPQNTQQLDPSSRPDKDPNAFCTHCNRAGHYKSGCFKLIGYPEWFFNRLSNQSSGRSNYAAQSEAMNFSPHLSPAEASQAYGSYDNPSALFTGYPPRHSGYRVFNLDTNTFFISRDVTFFENIFPFDSQSPQYIPPPANPTPSLTNLYPAEPLSTPDLPNPNTPNLPNHAQNLPPDPPNPTPPSTESTNSSTSSMDNTPPIIPNSLNHPSLTITSRPSRNHRPPDYLRDYICPTLPSATTASTPASSQFLGTVHPLSHFFFYSHFSPSHLAFLSVLSTSHDPTSYSQAIKHAHWRDAISKEINALEANKTWILTSLPPEKKPIGCKWIFKTKLKANGSVERYKARLVAKGYTQVEGLDFHDTFAPVAKLVTVRCVLAIAAARNWHLHQLDVNNAFLHGDLDEDVYMSLPSGYGRPGETRVCRLQKSLYGLKQTSRNWYSKLSTVLISAGFHQSQADHSLFTRQTGPTILVVLVYVDDLLLTGSDLGSIRCLQDFLSSKFQLKDLGKLKYFLGIEVARSTAGIFINQRKYILDILTDAGQSGCRPASSPMEQHLKLSADSGDPLSDPSLYRRLIGRLIYLTIIRPDITFAVNLLSQFMHTPRVPHLDAATRILRYLKGSISHGLLFSSNTDLTITGYTDSDWASCLMTRRSTTGYLITLGGNPVSWRTKKQSVVSRSSAEAEYRAMASTTCELLWLRNLLSDLAVPLSSPIRLYCDNQAALHIARNPVFHERSKHIKIDCHLIRERVQQGLLQLHHIAPADQLADVFTKALGVEQFRILTSKLGITLSLACQMFEEMPERDVVSWNTMIGVYVAYGKTESAIGLFDSMPERNIMTCNSVVAGISKAGNTERARVCDVKTVESIFDQIPRKTVVSWTAMISGLRLSAYYLLLIWRLEHGKWIDSYIKKNKFDLSNPLSHALIDMFAKCGDIENARAVFDQMACTHSGLAEEGNRVFDKMVFEFGIKPRIEHYGCTVDLLGRAGKLEEAVRFVESMHIEPKVIWATLLDALTFRVAMRHQGMEKVPGCSSIQIGDSVHEFIAKDTRHRQRKESYGLLDNLNGHLKVESDMQ</sequence>
<evidence type="ECO:0000259" key="5">
    <source>
        <dbReference type="Pfam" id="PF14244"/>
    </source>
</evidence>
<feature type="compositionally biased region" description="Low complexity" evidence="3">
    <location>
        <begin position="491"/>
        <end position="506"/>
    </location>
</feature>
<comment type="caution">
    <text evidence="7">The sequence shown here is derived from an EMBL/GenBank/DDBJ whole genome shotgun (WGS) entry which is preliminary data.</text>
</comment>
<evidence type="ECO:0000256" key="2">
    <source>
        <dbReference type="PROSITE-ProRule" id="PRU00708"/>
    </source>
</evidence>
<feature type="region of interest" description="Disordered" evidence="3">
    <location>
        <begin position="222"/>
        <end position="324"/>
    </location>
</feature>
<dbReference type="OrthoDB" id="414945at2759"/>
<feature type="compositionally biased region" description="Polar residues" evidence="3">
    <location>
        <begin position="307"/>
        <end position="317"/>
    </location>
</feature>
<feature type="compositionally biased region" description="Polar residues" evidence="3">
    <location>
        <begin position="224"/>
        <end position="249"/>
    </location>
</feature>
<dbReference type="Pfam" id="PF01535">
    <property type="entry name" value="PPR"/>
    <property type="match status" value="2"/>
</dbReference>
<evidence type="ECO:0000313" key="7">
    <source>
        <dbReference type="EMBL" id="GFY85446.1"/>
    </source>
</evidence>
<gene>
    <name evidence="7" type="ORF">Acr_04g0001840</name>
</gene>
<keyword evidence="8" id="KW-1185">Reference proteome</keyword>
<dbReference type="InterPro" id="IPR013103">
    <property type="entry name" value="RVT_2"/>
</dbReference>
<dbReference type="EMBL" id="BJWL01000004">
    <property type="protein sequence ID" value="GFY85446.1"/>
    <property type="molecule type" value="Genomic_DNA"/>
</dbReference>
<dbReference type="PROSITE" id="PS51375">
    <property type="entry name" value="PPR"/>
    <property type="match status" value="1"/>
</dbReference>
<feature type="compositionally biased region" description="Polar residues" evidence="3">
    <location>
        <begin position="511"/>
        <end position="524"/>
    </location>
</feature>
<name>A0A7J0EGZ0_9ERIC</name>
<dbReference type="Proteomes" id="UP000585474">
    <property type="component" value="Unassembled WGS sequence"/>
</dbReference>
<evidence type="ECO:0000313" key="8">
    <source>
        <dbReference type="Proteomes" id="UP000585474"/>
    </source>
</evidence>
<dbReference type="InterPro" id="IPR029472">
    <property type="entry name" value="Copia-like_N"/>
</dbReference>
<dbReference type="Pfam" id="PF14244">
    <property type="entry name" value="Retrotran_gag_3"/>
    <property type="match status" value="1"/>
</dbReference>